<accession>E7QP88</accession>
<comment type="caution">
    <text evidence="1">The sequence shown here is derived from an EMBL/GenBank/DDBJ whole genome shotgun (WGS) entry which is preliminary data.</text>
</comment>
<gene>
    <name evidence="1" type="ORF">ZOD2009_02635</name>
</gene>
<reference evidence="1 2" key="1">
    <citation type="journal article" date="2014" name="ISME J.">
        <title>Trehalose/2-sulfotrehalose biosynthesis and glycine-betaine uptake are widely spread mechanisms for osmoadaptation in the Halobacteriales.</title>
        <authorList>
            <person name="Youssef N.H."/>
            <person name="Savage-Ashlock K.N."/>
            <person name="McCully A.L."/>
            <person name="Luedtke B."/>
            <person name="Shaw E.I."/>
            <person name="Hoff W.D."/>
            <person name="Elshahed M.S."/>
        </authorList>
    </citation>
    <scope>NUCLEOTIDE SEQUENCE [LARGE SCALE GENOMIC DNA]</scope>
    <source>
        <strain evidence="1 2">DX253</strain>
    </source>
</reference>
<sequence length="51" mass="5409">MGVGDALVQTGECIARDAGRGNGVEGVAEVYSHTKLRTVRREKDTSFDAGK</sequence>
<proteinExistence type="predicted"/>
<dbReference type="AlphaFoldDB" id="E7QP88"/>
<organism evidence="1 2">
    <name type="scientific">Haladaptatus paucihalophilus DX253</name>
    <dbReference type="NCBI Taxonomy" id="797209"/>
    <lineage>
        <taxon>Archaea</taxon>
        <taxon>Methanobacteriati</taxon>
        <taxon>Methanobacteriota</taxon>
        <taxon>Stenosarchaea group</taxon>
        <taxon>Halobacteria</taxon>
        <taxon>Halobacteriales</taxon>
        <taxon>Haladaptataceae</taxon>
        <taxon>Haladaptatus</taxon>
    </lineage>
</organism>
<protein>
    <submittedName>
        <fullName evidence="1">Uncharacterized protein</fullName>
    </submittedName>
</protein>
<dbReference type="Proteomes" id="UP000003751">
    <property type="component" value="Unassembled WGS sequence"/>
</dbReference>
<dbReference type="EMBL" id="AEMG01000002">
    <property type="protein sequence ID" value="EFW94004.1"/>
    <property type="molecule type" value="Genomic_DNA"/>
</dbReference>
<evidence type="ECO:0000313" key="2">
    <source>
        <dbReference type="Proteomes" id="UP000003751"/>
    </source>
</evidence>
<evidence type="ECO:0000313" key="1">
    <source>
        <dbReference type="EMBL" id="EFW94004.1"/>
    </source>
</evidence>
<name>E7QP88_HALPU</name>